<protein>
    <recommendedName>
        <fullName evidence="5">Haloacid dehalogenase</fullName>
    </recommendedName>
</protein>
<dbReference type="InterPro" id="IPR036412">
    <property type="entry name" value="HAD-like_sf"/>
</dbReference>
<dbReference type="NCBIfam" id="TIGR01428">
    <property type="entry name" value="HAD_type_II"/>
    <property type="match status" value="1"/>
</dbReference>
<dbReference type="SUPFAM" id="SSF56784">
    <property type="entry name" value="HAD-like"/>
    <property type="match status" value="1"/>
</dbReference>
<evidence type="ECO:0000256" key="1">
    <source>
        <dbReference type="ARBA" id="ARBA00008106"/>
    </source>
</evidence>
<dbReference type="OrthoDB" id="2363873at2759"/>
<dbReference type="InterPro" id="IPR023214">
    <property type="entry name" value="HAD_sf"/>
</dbReference>
<evidence type="ECO:0008006" key="5">
    <source>
        <dbReference type="Google" id="ProtNLM"/>
    </source>
</evidence>
<dbReference type="InterPro" id="IPR051540">
    <property type="entry name" value="S-2-haloacid_dehalogenase"/>
</dbReference>
<name>A0A067SSV1_GALM3</name>
<dbReference type="Gene3D" id="3.40.50.1000">
    <property type="entry name" value="HAD superfamily/HAD-like"/>
    <property type="match status" value="1"/>
</dbReference>
<dbReference type="NCBIfam" id="TIGR01493">
    <property type="entry name" value="HAD-SF-IA-v2"/>
    <property type="match status" value="1"/>
</dbReference>
<keyword evidence="4" id="KW-1185">Reference proteome</keyword>
<proteinExistence type="inferred from homology"/>
<dbReference type="SFLD" id="SFLDG01129">
    <property type="entry name" value="C1.5:_HAD__Beta-PGM__Phosphata"/>
    <property type="match status" value="1"/>
</dbReference>
<gene>
    <name evidence="3" type="ORF">GALMADRAFT_228275</name>
</gene>
<evidence type="ECO:0000256" key="2">
    <source>
        <dbReference type="ARBA" id="ARBA00022801"/>
    </source>
</evidence>
<dbReference type="GO" id="GO:0016791">
    <property type="term" value="F:phosphatase activity"/>
    <property type="evidence" value="ECO:0007669"/>
    <property type="project" value="UniProtKB-ARBA"/>
</dbReference>
<organism evidence="3 4">
    <name type="scientific">Galerina marginata (strain CBS 339.88)</name>
    <dbReference type="NCBI Taxonomy" id="685588"/>
    <lineage>
        <taxon>Eukaryota</taxon>
        <taxon>Fungi</taxon>
        <taxon>Dikarya</taxon>
        <taxon>Basidiomycota</taxon>
        <taxon>Agaricomycotina</taxon>
        <taxon>Agaricomycetes</taxon>
        <taxon>Agaricomycetidae</taxon>
        <taxon>Agaricales</taxon>
        <taxon>Agaricineae</taxon>
        <taxon>Strophariaceae</taxon>
        <taxon>Galerina</taxon>
    </lineage>
</organism>
<dbReference type="PANTHER" id="PTHR43316:SF3">
    <property type="entry name" value="HALOACID DEHALOGENASE, TYPE II (AFU_ORTHOLOGUE AFUA_2G07750)-RELATED"/>
    <property type="match status" value="1"/>
</dbReference>
<dbReference type="Pfam" id="PF00702">
    <property type="entry name" value="Hydrolase"/>
    <property type="match status" value="1"/>
</dbReference>
<dbReference type="InterPro" id="IPR006439">
    <property type="entry name" value="HAD-SF_hydro_IA"/>
</dbReference>
<keyword evidence="2" id="KW-0378">Hydrolase</keyword>
<dbReference type="GO" id="GO:0019120">
    <property type="term" value="F:hydrolase activity, acting on acid halide bonds, in C-halide compounds"/>
    <property type="evidence" value="ECO:0007669"/>
    <property type="project" value="InterPro"/>
</dbReference>
<dbReference type="Gene3D" id="1.10.150.240">
    <property type="entry name" value="Putative phosphatase, domain 2"/>
    <property type="match status" value="1"/>
</dbReference>
<dbReference type="InterPro" id="IPR023198">
    <property type="entry name" value="PGP-like_dom2"/>
</dbReference>
<dbReference type="AlphaFoldDB" id="A0A067SSV1"/>
<dbReference type="PRINTS" id="PR00413">
    <property type="entry name" value="HADHALOGNASE"/>
</dbReference>
<evidence type="ECO:0000313" key="4">
    <source>
        <dbReference type="Proteomes" id="UP000027222"/>
    </source>
</evidence>
<dbReference type="InterPro" id="IPR006328">
    <property type="entry name" value="2-HAD"/>
</dbReference>
<dbReference type="Proteomes" id="UP000027222">
    <property type="component" value="Unassembled WGS sequence"/>
</dbReference>
<dbReference type="EMBL" id="KL142386">
    <property type="protein sequence ID" value="KDR73137.1"/>
    <property type="molecule type" value="Genomic_DNA"/>
</dbReference>
<dbReference type="HOGENOM" id="CLU_045011_3_0_1"/>
<evidence type="ECO:0000313" key="3">
    <source>
        <dbReference type="EMBL" id="KDR73137.1"/>
    </source>
</evidence>
<dbReference type="PANTHER" id="PTHR43316">
    <property type="entry name" value="HYDROLASE, HALOACID DELAHOGENASE-RELATED"/>
    <property type="match status" value="1"/>
</dbReference>
<comment type="similarity">
    <text evidence="1">Belongs to the HAD-like hydrolase superfamily. S-2-haloalkanoic acid dehalogenase family.</text>
</comment>
<accession>A0A067SSV1</accession>
<sequence length="246" mass="27466">MPPVKALIFDVLGTTVDWRSSVVAEFEAMGQKHGVPSGTDWGKLAQQWRANFMKNIYHIALGGSGTLNVDTMHKEMLDELLLTPEWSHIGPLWDESTRKHLVHVWHCLKGWPDSVKGLYALKKQVIVVGLSNGNLSLLIDMAKNADLPWDALLSTEMFNTFKPNSKVYSETLRHLSLPPENCFMVACHMFDLRGAASVGIPTIYVRRPDENPGEQENVKSKKEGGEVDYVVDSFVEIVDIIAAHNA</sequence>
<dbReference type="SFLD" id="SFLDS00003">
    <property type="entry name" value="Haloacid_Dehalogenase"/>
    <property type="match status" value="1"/>
</dbReference>
<reference evidence="4" key="1">
    <citation type="journal article" date="2014" name="Proc. Natl. Acad. Sci. U.S.A.">
        <title>Extensive sampling of basidiomycete genomes demonstrates inadequacy of the white-rot/brown-rot paradigm for wood decay fungi.</title>
        <authorList>
            <person name="Riley R."/>
            <person name="Salamov A.A."/>
            <person name="Brown D.W."/>
            <person name="Nagy L.G."/>
            <person name="Floudas D."/>
            <person name="Held B.W."/>
            <person name="Levasseur A."/>
            <person name="Lombard V."/>
            <person name="Morin E."/>
            <person name="Otillar R."/>
            <person name="Lindquist E.A."/>
            <person name="Sun H."/>
            <person name="LaButti K.M."/>
            <person name="Schmutz J."/>
            <person name="Jabbour D."/>
            <person name="Luo H."/>
            <person name="Baker S.E."/>
            <person name="Pisabarro A.G."/>
            <person name="Walton J.D."/>
            <person name="Blanchette R.A."/>
            <person name="Henrissat B."/>
            <person name="Martin F."/>
            <person name="Cullen D."/>
            <person name="Hibbett D.S."/>
            <person name="Grigoriev I.V."/>
        </authorList>
    </citation>
    <scope>NUCLEOTIDE SEQUENCE [LARGE SCALE GENOMIC DNA]</scope>
    <source>
        <strain evidence="4">CBS 339.88</strain>
    </source>
</reference>